<dbReference type="PANTHER" id="PTHR38459">
    <property type="entry name" value="PROPHAGE BACTOPRENOL-LINKED GLUCOSE TRANSLOCASE HOMOLOG"/>
    <property type="match status" value="1"/>
</dbReference>
<evidence type="ECO:0000256" key="2">
    <source>
        <dbReference type="ARBA" id="ARBA00009399"/>
    </source>
</evidence>
<sequence length="134" mass="15326">MQQFKIFISKYNTIIQFVKFGIVGLSNTLISLAAYYILIYIGVNYIMANAIGFVLGTINAYYWNNKYVFKKTQEGNIKPFLKSFTGYGMTFLLGTICLVLLVQVLGVSEFIAPIINMLITIPINFFINKFWAFK</sequence>
<keyword evidence="4 6" id="KW-1133">Transmembrane helix</keyword>
<keyword evidence="3 6" id="KW-0812">Transmembrane</keyword>
<protein>
    <submittedName>
        <fullName evidence="8">GtrA family protein</fullName>
    </submittedName>
</protein>
<name>F2JIK1_CELLD</name>
<dbReference type="PANTHER" id="PTHR38459:SF1">
    <property type="entry name" value="PROPHAGE BACTOPRENOL-LINKED GLUCOSE TRANSLOCASE HOMOLOG"/>
    <property type="match status" value="1"/>
</dbReference>
<reference evidence="8 9" key="1">
    <citation type="journal article" date="2011" name="J. Bacteriol.">
        <title>Complete genome sequence of the cellulose-degrading bacterium Cellulosilyticum lentocellum.</title>
        <authorList>
            <consortium name="US DOE Joint Genome Institute"/>
            <person name="Miller D.A."/>
            <person name="Suen G."/>
            <person name="Bruce D."/>
            <person name="Copeland A."/>
            <person name="Cheng J.F."/>
            <person name="Detter C."/>
            <person name="Goodwin L.A."/>
            <person name="Han C.S."/>
            <person name="Hauser L.J."/>
            <person name="Land M.L."/>
            <person name="Lapidus A."/>
            <person name="Lucas S."/>
            <person name="Meincke L."/>
            <person name="Pitluck S."/>
            <person name="Tapia R."/>
            <person name="Teshima H."/>
            <person name="Woyke T."/>
            <person name="Fox B.G."/>
            <person name="Angert E.R."/>
            <person name="Currie C.R."/>
        </authorList>
    </citation>
    <scope>NUCLEOTIDE SEQUENCE [LARGE SCALE GENOMIC DNA]</scope>
    <source>
        <strain evidence="9">ATCC 49066 / DSM 5427 / NCIMB 11756 / RHM5</strain>
    </source>
</reference>
<evidence type="ECO:0000259" key="7">
    <source>
        <dbReference type="Pfam" id="PF04138"/>
    </source>
</evidence>
<evidence type="ECO:0000256" key="1">
    <source>
        <dbReference type="ARBA" id="ARBA00004141"/>
    </source>
</evidence>
<feature type="transmembrane region" description="Helical" evidence="6">
    <location>
        <begin position="110"/>
        <end position="127"/>
    </location>
</feature>
<evidence type="ECO:0000256" key="3">
    <source>
        <dbReference type="ARBA" id="ARBA00022692"/>
    </source>
</evidence>
<dbReference type="STRING" id="642492.Clole_3791"/>
<dbReference type="KEGG" id="cle:Clole_3791"/>
<proteinExistence type="inferred from homology"/>
<dbReference type="Pfam" id="PF04138">
    <property type="entry name" value="GtrA_DPMS_TM"/>
    <property type="match status" value="1"/>
</dbReference>
<gene>
    <name evidence="8" type="ordered locus">Clole_3791</name>
</gene>
<feature type="transmembrane region" description="Helical" evidence="6">
    <location>
        <begin position="45"/>
        <end position="63"/>
    </location>
</feature>
<feature type="transmembrane region" description="Helical" evidence="6">
    <location>
        <begin position="84"/>
        <end position="104"/>
    </location>
</feature>
<dbReference type="InterPro" id="IPR007267">
    <property type="entry name" value="GtrA_DPMS_TM"/>
</dbReference>
<dbReference type="eggNOG" id="COG2246">
    <property type="taxonomic scope" value="Bacteria"/>
</dbReference>
<comment type="similarity">
    <text evidence="2">Belongs to the GtrA family.</text>
</comment>
<evidence type="ECO:0000313" key="8">
    <source>
        <dbReference type="EMBL" id="ADZ85471.1"/>
    </source>
</evidence>
<evidence type="ECO:0000313" key="9">
    <source>
        <dbReference type="Proteomes" id="UP000008467"/>
    </source>
</evidence>
<dbReference type="GO" id="GO:0005886">
    <property type="term" value="C:plasma membrane"/>
    <property type="evidence" value="ECO:0007669"/>
    <property type="project" value="TreeGrafter"/>
</dbReference>
<dbReference type="EMBL" id="CP002582">
    <property type="protein sequence ID" value="ADZ85471.1"/>
    <property type="molecule type" value="Genomic_DNA"/>
</dbReference>
<evidence type="ECO:0000256" key="5">
    <source>
        <dbReference type="ARBA" id="ARBA00023136"/>
    </source>
</evidence>
<feature type="domain" description="GtrA/DPMS transmembrane" evidence="7">
    <location>
        <begin position="19"/>
        <end position="133"/>
    </location>
</feature>
<accession>F2JIK1</accession>
<dbReference type="HOGENOM" id="CLU_083873_4_1_9"/>
<dbReference type="RefSeq" id="WP_013658745.1">
    <property type="nucleotide sequence ID" value="NC_015275.1"/>
</dbReference>
<feature type="transmembrane region" description="Helical" evidence="6">
    <location>
        <begin position="20"/>
        <end position="39"/>
    </location>
</feature>
<dbReference type="Proteomes" id="UP000008467">
    <property type="component" value="Chromosome"/>
</dbReference>
<dbReference type="AlphaFoldDB" id="F2JIK1"/>
<keyword evidence="9" id="KW-1185">Reference proteome</keyword>
<evidence type="ECO:0000256" key="6">
    <source>
        <dbReference type="SAM" id="Phobius"/>
    </source>
</evidence>
<organism evidence="8 9">
    <name type="scientific">Cellulosilyticum lentocellum (strain ATCC 49066 / DSM 5427 / NCIMB 11756 / RHM5)</name>
    <name type="common">Clostridium lentocellum</name>
    <dbReference type="NCBI Taxonomy" id="642492"/>
    <lineage>
        <taxon>Bacteria</taxon>
        <taxon>Bacillati</taxon>
        <taxon>Bacillota</taxon>
        <taxon>Clostridia</taxon>
        <taxon>Lachnospirales</taxon>
        <taxon>Cellulosilyticaceae</taxon>
        <taxon>Cellulosilyticum</taxon>
    </lineage>
</organism>
<keyword evidence="5 6" id="KW-0472">Membrane</keyword>
<evidence type="ECO:0000256" key="4">
    <source>
        <dbReference type="ARBA" id="ARBA00022989"/>
    </source>
</evidence>
<dbReference type="GO" id="GO:0000271">
    <property type="term" value="P:polysaccharide biosynthetic process"/>
    <property type="evidence" value="ECO:0007669"/>
    <property type="project" value="InterPro"/>
</dbReference>
<comment type="subcellular location">
    <subcellularLocation>
        <location evidence="1">Membrane</location>
        <topology evidence="1">Multi-pass membrane protein</topology>
    </subcellularLocation>
</comment>
<dbReference type="InterPro" id="IPR051401">
    <property type="entry name" value="GtrA_CellWall_Glycosyl"/>
</dbReference>